<evidence type="ECO:0000259" key="20">
    <source>
        <dbReference type="Pfam" id="PF01761"/>
    </source>
</evidence>
<dbReference type="OrthoDB" id="9806583at2"/>
<evidence type="ECO:0000313" key="25">
    <source>
        <dbReference type="Proteomes" id="UP000548685"/>
    </source>
</evidence>
<comment type="caution">
    <text evidence="23">The sequence shown here is derived from an EMBL/GenBank/DDBJ whole genome shotgun (WGS) entry which is preliminary data.</text>
</comment>
<dbReference type="NCBIfam" id="TIGR01357">
    <property type="entry name" value="aroB"/>
    <property type="match status" value="1"/>
</dbReference>
<dbReference type="PIRSF" id="PIRSF001455">
    <property type="entry name" value="DHQ_synth"/>
    <property type="match status" value="1"/>
</dbReference>
<evidence type="ECO:0000256" key="15">
    <source>
        <dbReference type="ARBA" id="ARBA00023027"/>
    </source>
</evidence>
<evidence type="ECO:0000259" key="21">
    <source>
        <dbReference type="Pfam" id="PF24621"/>
    </source>
</evidence>
<evidence type="ECO:0000256" key="18">
    <source>
        <dbReference type="ARBA" id="ARBA00023285"/>
    </source>
</evidence>
<dbReference type="EMBL" id="JACICE010000002">
    <property type="protein sequence ID" value="MBB3776270.1"/>
    <property type="molecule type" value="Genomic_DNA"/>
</dbReference>
<comment type="cofactor">
    <cofactor evidence="19">
        <name>Co(2+)</name>
        <dbReference type="ChEBI" id="CHEBI:48828"/>
    </cofactor>
    <cofactor evidence="19">
        <name>Zn(2+)</name>
        <dbReference type="ChEBI" id="CHEBI:29105"/>
    </cofactor>
    <text evidence="19">Binds 1 divalent metal cation per subunit. Can use either Co(2+) or Zn(2+).</text>
</comment>
<keyword evidence="10 19" id="KW-0963">Cytoplasm</keyword>
<evidence type="ECO:0000256" key="13">
    <source>
        <dbReference type="ARBA" id="ARBA00022741"/>
    </source>
</evidence>
<dbReference type="EMBL" id="WTYB01000002">
    <property type="protein sequence ID" value="MXP38647.1"/>
    <property type="molecule type" value="Genomic_DNA"/>
</dbReference>
<feature type="binding site" evidence="19">
    <location>
        <position position="156"/>
    </location>
    <ligand>
        <name>NAD(+)</name>
        <dbReference type="ChEBI" id="CHEBI:57540"/>
    </ligand>
</feature>
<evidence type="ECO:0000256" key="5">
    <source>
        <dbReference type="ARBA" id="ARBA00004496"/>
    </source>
</evidence>
<keyword evidence="13 19" id="KW-0547">Nucleotide-binding</keyword>
<dbReference type="UniPathway" id="UPA00053">
    <property type="reaction ID" value="UER00085"/>
</dbReference>
<keyword evidence="16 19" id="KW-0057">Aromatic amino acid biosynthesis</keyword>
<comment type="catalytic activity">
    <reaction evidence="1 19">
        <text>7-phospho-2-dehydro-3-deoxy-D-arabino-heptonate = 3-dehydroquinate + phosphate</text>
        <dbReference type="Rhea" id="RHEA:21968"/>
        <dbReference type="ChEBI" id="CHEBI:32364"/>
        <dbReference type="ChEBI" id="CHEBI:43474"/>
        <dbReference type="ChEBI" id="CHEBI:58394"/>
        <dbReference type="EC" id="4.2.3.4"/>
    </reaction>
</comment>
<dbReference type="GO" id="GO:0009423">
    <property type="term" value="P:chorismate biosynthetic process"/>
    <property type="evidence" value="ECO:0007669"/>
    <property type="project" value="UniProtKB-UniRule"/>
</dbReference>
<feature type="domain" description="3-dehydroquinate synthase N-terminal" evidence="20">
    <location>
        <begin position="72"/>
        <end position="184"/>
    </location>
</feature>
<keyword evidence="18 19" id="KW-0170">Cobalt</keyword>
<dbReference type="EC" id="4.2.3.4" evidence="8 19"/>
<feature type="binding site" evidence="19">
    <location>
        <position position="189"/>
    </location>
    <ligand>
        <name>Zn(2+)</name>
        <dbReference type="ChEBI" id="CHEBI:29105"/>
    </ligand>
</feature>
<feature type="binding site" evidence="19">
    <location>
        <begin position="134"/>
        <end position="135"/>
    </location>
    <ligand>
        <name>NAD(+)</name>
        <dbReference type="ChEBI" id="CHEBI:57540"/>
    </ligand>
</feature>
<comment type="caution">
    <text evidence="19">Lacks conserved residue(s) required for the propagation of feature annotation.</text>
</comment>
<feature type="binding site" evidence="19">
    <location>
        <position position="253"/>
    </location>
    <ligand>
        <name>Zn(2+)</name>
        <dbReference type="ChEBI" id="CHEBI:29105"/>
    </ligand>
</feature>
<evidence type="ECO:0000256" key="8">
    <source>
        <dbReference type="ARBA" id="ARBA00013031"/>
    </source>
</evidence>
<dbReference type="HAMAP" id="MF_00110">
    <property type="entry name" value="DHQ_synthase"/>
    <property type="match status" value="1"/>
</dbReference>
<reference evidence="22 25" key="2">
    <citation type="submission" date="2020-08" db="EMBL/GenBank/DDBJ databases">
        <title>Genomic Encyclopedia of Type Strains, Phase IV (KMG-IV): sequencing the most valuable type-strain genomes for metagenomic binning, comparative biology and taxonomic classification.</title>
        <authorList>
            <person name="Goeker M."/>
        </authorList>
    </citation>
    <scope>NUCLEOTIDE SEQUENCE [LARGE SCALE GENOMIC DNA]</scope>
    <source>
        <strain evidence="22 25">DSM 8510</strain>
    </source>
</reference>
<evidence type="ECO:0000256" key="9">
    <source>
        <dbReference type="ARBA" id="ARBA00017684"/>
    </source>
</evidence>
<dbReference type="Gene3D" id="1.20.1090.10">
    <property type="entry name" value="Dehydroquinate synthase-like - alpha domain"/>
    <property type="match status" value="1"/>
</dbReference>
<evidence type="ECO:0000256" key="11">
    <source>
        <dbReference type="ARBA" id="ARBA00022605"/>
    </source>
</evidence>
<evidence type="ECO:0000256" key="14">
    <source>
        <dbReference type="ARBA" id="ARBA00022833"/>
    </source>
</evidence>
<evidence type="ECO:0000256" key="17">
    <source>
        <dbReference type="ARBA" id="ARBA00023239"/>
    </source>
</evidence>
<keyword evidence="14 19" id="KW-0862">Zinc</keyword>
<dbReference type="InterPro" id="IPR056179">
    <property type="entry name" value="DHQS_C"/>
</dbReference>
<comment type="similarity">
    <text evidence="7 19">Belongs to the sugar phosphate cyclases superfamily. Dehydroquinate synthase family.</text>
</comment>
<feature type="domain" description="3-dehydroquinate synthase C-terminal" evidence="21">
    <location>
        <begin position="186"/>
        <end position="335"/>
    </location>
</feature>
<evidence type="ECO:0000256" key="12">
    <source>
        <dbReference type="ARBA" id="ARBA00022723"/>
    </source>
</evidence>
<dbReference type="Proteomes" id="UP000430021">
    <property type="component" value="Unassembled WGS sequence"/>
</dbReference>
<keyword evidence="25" id="KW-1185">Reference proteome</keyword>
<keyword evidence="11 19" id="KW-0028">Amino-acid biosynthesis</keyword>
<accession>A0A6I4UM64</accession>
<feature type="binding site" evidence="19">
    <location>
        <position position="147"/>
    </location>
    <ligand>
        <name>NAD(+)</name>
        <dbReference type="ChEBI" id="CHEBI:57540"/>
    </ligand>
</feature>
<comment type="function">
    <text evidence="4 19">Catalyzes the conversion of 3-deoxy-D-arabino-heptulosonate 7-phosphate (DAHP) to dehydroquinate (DHQ).</text>
</comment>
<dbReference type="InterPro" id="IPR016037">
    <property type="entry name" value="DHQ_synth_AroB"/>
</dbReference>
<dbReference type="InterPro" id="IPR030963">
    <property type="entry name" value="DHQ_synth_fam"/>
</dbReference>
<comment type="cofactor">
    <cofactor evidence="3">
        <name>Zn(2+)</name>
        <dbReference type="ChEBI" id="CHEBI:29105"/>
    </cofactor>
</comment>
<dbReference type="InterPro" id="IPR030960">
    <property type="entry name" value="DHQS/DOIS_N"/>
</dbReference>
<gene>
    <name evidence="19" type="primary">aroB</name>
    <name evidence="22" type="ORF">FHS52_002239</name>
    <name evidence="23" type="ORF">GRI59_08490</name>
</gene>
<evidence type="ECO:0000256" key="6">
    <source>
        <dbReference type="ARBA" id="ARBA00004661"/>
    </source>
</evidence>
<evidence type="ECO:0000256" key="4">
    <source>
        <dbReference type="ARBA" id="ARBA00003485"/>
    </source>
</evidence>
<sequence length="372" mass="39247">MAVIPVALAGREYDVVIEEGLLGRLAEAAAPFLKGYGAARRVPFVADTNTQRLYGESVAANLAAHGLAAEWFVVEPGEDAKTWGVLEKLCDWLLAMGVTRKDHVFALGGGVVGDLVGFACAITKRGCGFVQLPTTLLAQVDSSVGGKTAINTAAGKNLIGAFHQPSLVLIDPLVLATLPDREMRAGYAEVLKYGLLGDAAFFAWLEANGTKVLARDPVALEHAIATSIAMKARIVAEDERETEDRRALLNLGHTFGHALEAETGFSQRLLHGEAVALGMVLAARYSARRDEISVDDAERAARAIAASGLPASLSALGLTCDGAALVDHMRHDKKAEAATLPFLLLRALGEAYVARDVDLADIAAFLDGELAV</sequence>
<evidence type="ECO:0000313" key="23">
    <source>
        <dbReference type="EMBL" id="MXP38647.1"/>
    </source>
</evidence>
<comment type="pathway">
    <text evidence="6 19">Metabolic intermediate biosynthesis; chorismate biosynthesis; chorismate from D-erythrose 4-phosphate and phosphoenolpyruvate: step 2/7.</text>
</comment>
<dbReference type="AlphaFoldDB" id="A0A6I4UM64"/>
<evidence type="ECO:0000256" key="3">
    <source>
        <dbReference type="ARBA" id="ARBA00001947"/>
    </source>
</evidence>
<evidence type="ECO:0000256" key="16">
    <source>
        <dbReference type="ARBA" id="ARBA00023141"/>
    </source>
</evidence>
<dbReference type="Pfam" id="PF24621">
    <property type="entry name" value="DHQS_C"/>
    <property type="match status" value="1"/>
</dbReference>
<dbReference type="GO" id="GO:0008652">
    <property type="term" value="P:amino acid biosynthetic process"/>
    <property type="evidence" value="ECO:0007669"/>
    <property type="project" value="UniProtKB-KW"/>
</dbReference>
<dbReference type="PANTHER" id="PTHR43622:SF7">
    <property type="entry name" value="3-DEHYDROQUINATE SYNTHASE, CHLOROPLASTIC"/>
    <property type="match status" value="1"/>
</dbReference>
<evidence type="ECO:0000256" key="7">
    <source>
        <dbReference type="ARBA" id="ARBA00005412"/>
    </source>
</evidence>
<feature type="binding site" evidence="19">
    <location>
        <begin position="110"/>
        <end position="114"/>
    </location>
    <ligand>
        <name>NAD(+)</name>
        <dbReference type="ChEBI" id="CHEBI:57540"/>
    </ligand>
</feature>
<keyword evidence="17 19" id="KW-0456">Lyase</keyword>
<keyword evidence="15 19" id="KW-0520">NAD</keyword>
<dbReference type="FunFam" id="3.40.50.1970:FF:000007">
    <property type="entry name" value="Pentafunctional AROM polypeptide"/>
    <property type="match status" value="1"/>
</dbReference>
<dbReference type="InterPro" id="IPR050071">
    <property type="entry name" value="Dehydroquinate_synthase"/>
</dbReference>
<dbReference type="PANTHER" id="PTHR43622">
    <property type="entry name" value="3-DEHYDROQUINATE SYNTHASE"/>
    <property type="match status" value="1"/>
</dbReference>
<evidence type="ECO:0000256" key="2">
    <source>
        <dbReference type="ARBA" id="ARBA00001911"/>
    </source>
</evidence>
<dbReference type="GO" id="GO:0009073">
    <property type="term" value="P:aromatic amino acid family biosynthetic process"/>
    <property type="evidence" value="ECO:0007669"/>
    <property type="project" value="UniProtKB-KW"/>
</dbReference>
<name>A0A6I4UM64_9SPHN</name>
<reference evidence="23 24" key="1">
    <citation type="submission" date="2019-12" db="EMBL/GenBank/DDBJ databases">
        <title>Genomic-based taxomic classification of the family Erythrobacteraceae.</title>
        <authorList>
            <person name="Xu L."/>
        </authorList>
    </citation>
    <scope>NUCLEOTIDE SEQUENCE [LARGE SCALE GENOMIC DNA]</scope>
    <source>
        <strain evidence="23 24">JCM 10282</strain>
    </source>
</reference>
<dbReference type="GO" id="GO:0000166">
    <property type="term" value="F:nucleotide binding"/>
    <property type="evidence" value="ECO:0007669"/>
    <property type="project" value="UniProtKB-KW"/>
</dbReference>
<dbReference type="Gene3D" id="3.40.50.1970">
    <property type="match status" value="1"/>
</dbReference>
<dbReference type="Pfam" id="PF01761">
    <property type="entry name" value="DHQ_synthase"/>
    <property type="match status" value="1"/>
</dbReference>
<evidence type="ECO:0000313" key="24">
    <source>
        <dbReference type="Proteomes" id="UP000430021"/>
    </source>
</evidence>
<dbReference type="GO" id="GO:0005737">
    <property type="term" value="C:cytoplasm"/>
    <property type="evidence" value="ECO:0007669"/>
    <property type="project" value="UniProtKB-SubCell"/>
</dbReference>
<proteinExistence type="inferred from homology"/>
<feature type="binding site" evidence="19">
    <location>
        <position position="271"/>
    </location>
    <ligand>
        <name>Zn(2+)</name>
        <dbReference type="ChEBI" id="CHEBI:29105"/>
    </ligand>
</feature>
<comment type="subcellular location">
    <subcellularLocation>
        <location evidence="5 19">Cytoplasm</location>
    </subcellularLocation>
</comment>
<comment type="cofactor">
    <cofactor evidence="2 19">
        <name>NAD(+)</name>
        <dbReference type="ChEBI" id="CHEBI:57540"/>
    </cofactor>
</comment>
<keyword evidence="12 19" id="KW-0479">Metal-binding</keyword>
<evidence type="ECO:0000256" key="10">
    <source>
        <dbReference type="ARBA" id="ARBA00022490"/>
    </source>
</evidence>
<protein>
    <recommendedName>
        <fullName evidence="9 19">3-dehydroquinate synthase</fullName>
        <shortName evidence="19">DHQS</shortName>
        <ecNumber evidence="8 19">4.2.3.4</ecNumber>
    </recommendedName>
</protein>
<organism evidence="23 24">
    <name type="scientific">Erythrobacter ramosus</name>
    <dbReference type="NCBI Taxonomy" id="35811"/>
    <lineage>
        <taxon>Bacteria</taxon>
        <taxon>Pseudomonadati</taxon>
        <taxon>Pseudomonadota</taxon>
        <taxon>Alphaproteobacteria</taxon>
        <taxon>Sphingomonadales</taxon>
        <taxon>Erythrobacteraceae</taxon>
        <taxon>Erythrobacter/Porphyrobacter group</taxon>
        <taxon>Erythrobacter</taxon>
    </lineage>
</organism>
<evidence type="ECO:0000256" key="1">
    <source>
        <dbReference type="ARBA" id="ARBA00001393"/>
    </source>
</evidence>
<dbReference type="GO" id="GO:0046872">
    <property type="term" value="F:metal ion binding"/>
    <property type="evidence" value="ECO:0007669"/>
    <property type="project" value="UniProtKB-KW"/>
</dbReference>
<dbReference type="Proteomes" id="UP000548685">
    <property type="component" value="Unassembled WGS sequence"/>
</dbReference>
<evidence type="ECO:0000256" key="19">
    <source>
        <dbReference type="HAMAP-Rule" id="MF_00110"/>
    </source>
</evidence>
<evidence type="ECO:0000313" key="22">
    <source>
        <dbReference type="EMBL" id="MBB3776270.1"/>
    </source>
</evidence>
<dbReference type="GO" id="GO:0003856">
    <property type="term" value="F:3-dehydroquinate synthase activity"/>
    <property type="evidence" value="ECO:0007669"/>
    <property type="project" value="UniProtKB-UniRule"/>
</dbReference>
<dbReference type="SUPFAM" id="SSF56796">
    <property type="entry name" value="Dehydroquinate synthase-like"/>
    <property type="match status" value="1"/>
</dbReference>
<dbReference type="CDD" id="cd08195">
    <property type="entry name" value="DHQS"/>
    <property type="match status" value="1"/>
</dbReference>
<dbReference type="RefSeq" id="WP_160760780.1">
    <property type="nucleotide sequence ID" value="NZ_BAAADZ010000010.1"/>
</dbReference>